<dbReference type="PANTHER" id="PTHR24216:SF65">
    <property type="entry name" value="PAXILLIN-LIKE PROTEIN 1"/>
    <property type="match status" value="1"/>
</dbReference>
<proteinExistence type="predicted"/>
<feature type="compositionally biased region" description="Low complexity" evidence="4">
    <location>
        <begin position="452"/>
        <end position="466"/>
    </location>
</feature>
<dbReference type="Gene3D" id="2.10.110.10">
    <property type="entry name" value="Cysteine Rich Protein"/>
    <property type="match status" value="2"/>
</dbReference>
<dbReference type="GO" id="GO:0046872">
    <property type="term" value="F:metal ion binding"/>
    <property type="evidence" value="ECO:0007669"/>
    <property type="project" value="UniProtKB-KW"/>
</dbReference>
<feature type="compositionally biased region" description="Basic and acidic residues" evidence="4">
    <location>
        <begin position="376"/>
        <end position="385"/>
    </location>
</feature>
<evidence type="ECO:0000256" key="4">
    <source>
        <dbReference type="SAM" id="MobiDB-lite"/>
    </source>
</evidence>
<feature type="compositionally biased region" description="Low complexity" evidence="4">
    <location>
        <begin position="651"/>
        <end position="662"/>
    </location>
</feature>
<dbReference type="SMART" id="SM00132">
    <property type="entry name" value="LIM"/>
    <property type="match status" value="2"/>
</dbReference>
<feature type="compositionally biased region" description="Basic residues" evidence="4">
    <location>
        <begin position="666"/>
        <end position="675"/>
    </location>
</feature>
<evidence type="ECO:0000313" key="6">
    <source>
        <dbReference type="EMBL" id="RKF57283.1"/>
    </source>
</evidence>
<feature type="region of interest" description="Disordered" evidence="4">
    <location>
        <begin position="651"/>
        <end position="675"/>
    </location>
</feature>
<name>A0A420HIP7_9PEZI</name>
<feature type="region of interest" description="Disordered" evidence="4">
    <location>
        <begin position="452"/>
        <end position="477"/>
    </location>
</feature>
<evidence type="ECO:0000256" key="3">
    <source>
        <dbReference type="PROSITE-ProRule" id="PRU00125"/>
    </source>
</evidence>
<dbReference type="CDD" id="cd09397">
    <property type="entry name" value="LIM1_UF1"/>
    <property type="match status" value="1"/>
</dbReference>
<protein>
    <submittedName>
        <fullName evidence="6">LIM domain protein</fullName>
    </submittedName>
</protein>
<comment type="caution">
    <text evidence="6">The sequence shown here is derived from an EMBL/GenBank/DDBJ whole genome shotgun (WGS) entry which is preliminary data.</text>
</comment>
<dbReference type="Proteomes" id="UP000285405">
    <property type="component" value="Unassembled WGS sequence"/>
</dbReference>
<dbReference type="PANTHER" id="PTHR24216">
    <property type="entry name" value="PAXILLIN-RELATED"/>
    <property type="match status" value="1"/>
</dbReference>
<feature type="region of interest" description="Disordered" evidence="4">
    <location>
        <begin position="278"/>
        <end position="385"/>
    </location>
</feature>
<dbReference type="Pfam" id="PF00412">
    <property type="entry name" value="LIM"/>
    <property type="match status" value="2"/>
</dbReference>
<dbReference type="InterPro" id="IPR001781">
    <property type="entry name" value="Znf_LIM"/>
</dbReference>
<keyword evidence="1 3" id="KW-0479">Metal-binding</keyword>
<keyword evidence="3" id="KW-0440">LIM domain</keyword>
<dbReference type="OrthoDB" id="1112565at2759"/>
<feature type="region of interest" description="Disordered" evidence="4">
    <location>
        <begin position="109"/>
        <end position="167"/>
    </location>
</feature>
<feature type="compositionally biased region" description="Low complexity" evidence="4">
    <location>
        <begin position="312"/>
        <end position="323"/>
    </location>
</feature>
<feature type="domain" description="LIM zinc-binding" evidence="5">
    <location>
        <begin position="593"/>
        <end position="651"/>
    </location>
</feature>
<dbReference type="GO" id="GO:0030695">
    <property type="term" value="F:GTPase regulator activity"/>
    <property type="evidence" value="ECO:0007669"/>
    <property type="project" value="UniProtKB-ARBA"/>
</dbReference>
<accession>A0A420HIP7</accession>
<reference evidence="6 7" key="1">
    <citation type="journal article" date="2018" name="BMC Genomics">
        <title>Comparative genome analyses reveal sequence features reflecting distinct modes of host-adaptation between dicot and monocot powdery mildew.</title>
        <authorList>
            <person name="Wu Y."/>
            <person name="Ma X."/>
            <person name="Pan Z."/>
            <person name="Kale S.D."/>
            <person name="Song Y."/>
            <person name="King H."/>
            <person name="Zhang Q."/>
            <person name="Presley C."/>
            <person name="Deng X."/>
            <person name="Wei C.I."/>
            <person name="Xiao S."/>
        </authorList>
    </citation>
    <scope>NUCLEOTIDE SEQUENCE [LARGE SCALE GENOMIC DNA]</scope>
    <source>
        <strain evidence="6">UCSC1</strain>
    </source>
</reference>
<sequence length="675" mass="74523">MENSRSSSLLPTIKCSNCAVEIQISLLAGHMCNANGNLKPLEPSPKPKLRSYLRPPTIGSYSEPILRSSIVNTGADNTSKIQSRPCVKANVSSSCLSLSSLATTGSMRLPSIQMLRPPNSQSSHMDPILPSNSNEQPTANELKTTEDASTDNPNSSSINASTSPKHMDNAKFMQKINRIAPGPFDMNGQRDLLNNAEKTHRRTGTAGSLNDIIAEMAAYDRRDHKPQLGWGHFRHNSNSSVSSKLSYVVPPKPPKKSGYEGFGPPVAGENSWKGFNFGIDQSISPRSPEYNHDEWKPDVEFSTQKLRPKRLSSNGEEVNVSSNLAPRSSPDDFSQESDEPLSIKPSLKSPESPKEKTSPLKPIEKIRTGLNLPKPLDYKKHQRKQSDLSKIDLLLAELESSMTELRTKETSSTSLPPQPFLTPSSSPTFTDSKNTFPGKQLNLNQITASYFPPLSQSSLTPSSSPTATESKDKIPSEQLILNQKTIPILSPPTSPARPDPQISVPPFQPSTISHSAPPPVLGKPRAHKTKCKKCGENIYGKSVSSSGGLLTGRYHKECFVCRTCQKPFKTATFYVIDNAPYCEIHYHQLNGSICSNCDKGIEGPYVESEYGQKLHPECLRCSDCKCILRNNYFEINGRVYCEHDAFNRPQPKSSNNLNPNKNSRMERRKTKLMMI</sequence>
<dbReference type="EMBL" id="MCBR01019080">
    <property type="protein sequence ID" value="RKF57283.1"/>
    <property type="molecule type" value="Genomic_DNA"/>
</dbReference>
<evidence type="ECO:0000256" key="2">
    <source>
        <dbReference type="ARBA" id="ARBA00022833"/>
    </source>
</evidence>
<evidence type="ECO:0000313" key="7">
    <source>
        <dbReference type="Proteomes" id="UP000285405"/>
    </source>
</evidence>
<feature type="compositionally biased region" description="Polar residues" evidence="4">
    <location>
        <begin position="150"/>
        <end position="164"/>
    </location>
</feature>
<feature type="region of interest" description="Disordered" evidence="4">
    <location>
        <begin position="404"/>
        <end position="439"/>
    </location>
</feature>
<dbReference type="AlphaFoldDB" id="A0A420HIP7"/>
<evidence type="ECO:0000256" key="1">
    <source>
        <dbReference type="ARBA" id="ARBA00022723"/>
    </source>
</evidence>
<dbReference type="SUPFAM" id="SSF57716">
    <property type="entry name" value="Glucocorticoid receptor-like (DNA-binding domain)"/>
    <property type="match status" value="1"/>
</dbReference>
<dbReference type="PROSITE" id="PS50023">
    <property type="entry name" value="LIM_DOMAIN_2"/>
    <property type="match status" value="2"/>
</dbReference>
<evidence type="ECO:0000259" key="5">
    <source>
        <dbReference type="PROSITE" id="PS50023"/>
    </source>
</evidence>
<gene>
    <name evidence="6" type="ORF">GcC1_190023</name>
</gene>
<feature type="compositionally biased region" description="Polar residues" evidence="4">
    <location>
        <begin position="118"/>
        <end position="142"/>
    </location>
</feature>
<feature type="compositionally biased region" description="Basic and acidic residues" evidence="4">
    <location>
        <begin position="351"/>
        <end position="367"/>
    </location>
</feature>
<feature type="compositionally biased region" description="Basic and acidic residues" evidence="4">
    <location>
        <begin position="289"/>
        <end position="299"/>
    </location>
</feature>
<feature type="domain" description="LIM zinc-binding" evidence="5">
    <location>
        <begin position="529"/>
        <end position="592"/>
    </location>
</feature>
<feature type="region of interest" description="Disordered" evidence="4">
    <location>
        <begin position="241"/>
        <end position="263"/>
    </location>
</feature>
<dbReference type="CDD" id="cd08368">
    <property type="entry name" value="LIM"/>
    <property type="match status" value="1"/>
</dbReference>
<keyword evidence="2 3" id="KW-0862">Zinc</keyword>
<organism evidence="6 7">
    <name type="scientific">Golovinomyces cichoracearum</name>
    <dbReference type="NCBI Taxonomy" id="62708"/>
    <lineage>
        <taxon>Eukaryota</taxon>
        <taxon>Fungi</taxon>
        <taxon>Dikarya</taxon>
        <taxon>Ascomycota</taxon>
        <taxon>Pezizomycotina</taxon>
        <taxon>Leotiomycetes</taxon>
        <taxon>Erysiphales</taxon>
        <taxon>Erysiphaceae</taxon>
        <taxon>Golovinomyces</taxon>
    </lineage>
</organism>